<dbReference type="PANTHER" id="PTHR13887">
    <property type="entry name" value="GLUTATHIONE S-TRANSFERASE KAPPA"/>
    <property type="match status" value="1"/>
</dbReference>
<evidence type="ECO:0000313" key="2">
    <source>
        <dbReference type="EMBL" id="MCP9763521.1"/>
    </source>
</evidence>
<dbReference type="Gene3D" id="3.40.30.10">
    <property type="entry name" value="Glutaredoxin"/>
    <property type="match status" value="1"/>
</dbReference>
<dbReference type="AlphaFoldDB" id="A0AAE3KUT7"/>
<protein>
    <submittedName>
        <fullName evidence="2">DsbA family oxidoreductase</fullName>
    </submittedName>
</protein>
<gene>
    <name evidence="2" type="ORF">EGI31_11190</name>
</gene>
<evidence type="ECO:0000259" key="1">
    <source>
        <dbReference type="Pfam" id="PF01323"/>
    </source>
</evidence>
<proteinExistence type="predicted"/>
<dbReference type="SUPFAM" id="SSF52833">
    <property type="entry name" value="Thioredoxin-like"/>
    <property type="match status" value="1"/>
</dbReference>
<dbReference type="Proteomes" id="UP001204144">
    <property type="component" value="Unassembled WGS sequence"/>
</dbReference>
<dbReference type="InterPro" id="IPR036249">
    <property type="entry name" value="Thioredoxin-like_sf"/>
</dbReference>
<accession>A0AAE3KUT7</accession>
<evidence type="ECO:0000313" key="3">
    <source>
        <dbReference type="Proteomes" id="UP001204144"/>
    </source>
</evidence>
<dbReference type="Pfam" id="PF01323">
    <property type="entry name" value="DSBA"/>
    <property type="match status" value="1"/>
</dbReference>
<dbReference type="InterPro" id="IPR001853">
    <property type="entry name" value="DSBA-like_thioredoxin_dom"/>
</dbReference>
<sequence length="231" mass="26276">MNIKIDIVSDVACPWCYVGKSRLEKALAMVPEIKADITWQPFQLDLTVPEEGRELKPYYAKKFGSDEKVQQIFQHMESVGDTEGIHFDFSKMERTMNTMPLHVLMLEAEKEGFKAKLKERFFKAYFEDATDLSKTENIIKIMTEFGWGAEKVVTILANESLFEEVKEKISYFQSRGVSAVPFFIFNDKYGISGAQPPQVLADTLRQIQQEMQAEMPVNAGESCDVASGECL</sequence>
<feature type="domain" description="DSBA-like thioredoxin" evidence="1">
    <location>
        <begin position="5"/>
        <end position="204"/>
    </location>
</feature>
<reference evidence="2 3" key="1">
    <citation type="submission" date="2018-11" db="EMBL/GenBank/DDBJ databases">
        <title>Novel bacteria species description.</title>
        <authorList>
            <person name="Han J.-H."/>
        </authorList>
    </citation>
    <scope>NUCLEOTIDE SEQUENCE [LARGE SCALE GENOMIC DNA]</scope>
    <source>
        <strain evidence="2 3">KCTC23259</strain>
    </source>
</reference>
<dbReference type="EMBL" id="RJUF01000030">
    <property type="protein sequence ID" value="MCP9763521.1"/>
    <property type="molecule type" value="Genomic_DNA"/>
</dbReference>
<dbReference type="PANTHER" id="PTHR13887:SF41">
    <property type="entry name" value="THIOREDOXIN SUPERFAMILY PROTEIN"/>
    <property type="match status" value="1"/>
</dbReference>
<keyword evidence="3" id="KW-1185">Reference proteome</keyword>
<comment type="caution">
    <text evidence="2">The sequence shown here is derived from an EMBL/GenBank/DDBJ whole genome shotgun (WGS) entry which is preliminary data.</text>
</comment>
<dbReference type="GO" id="GO:0016491">
    <property type="term" value="F:oxidoreductase activity"/>
    <property type="evidence" value="ECO:0007669"/>
    <property type="project" value="InterPro"/>
</dbReference>
<organism evidence="2 3">
    <name type="scientific">Lacihabitans soyangensis</name>
    <dbReference type="NCBI Taxonomy" id="869394"/>
    <lineage>
        <taxon>Bacteria</taxon>
        <taxon>Pseudomonadati</taxon>
        <taxon>Bacteroidota</taxon>
        <taxon>Cytophagia</taxon>
        <taxon>Cytophagales</taxon>
        <taxon>Leadbetterellaceae</taxon>
        <taxon>Lacihabitans</taxon>
    </lineage>
</organism>
<name>A0AAE3KUT7_9BACT</name>
<dbReference type="CDD" id="cd03024">
    <property type="entry name" value="DsbA_FrnE"/>
    <property type="match status" value="1"/>
</dbReference>
<dbReference type="RefSeq" id="WP_255037301.1">
    <property type="nucleotide sequence ID" value="NZ_RJUF01000030.1"/>
</dbReference>